<sequence length="173" mass="18989">MVPSFTLRPPLPSDVESLAVLHVRCWREAYGHLLPEEFFTEERLESRRRLWTMLTASAAAAPQGQTKAAQTIRVAEAAGEVVGFAGGGAPLDPEEAALGQNLSMLYLRQDFHGSGAGQALFDAVLPSGPAFLWVAKDNPRAQSFYRRNGFALDGTEDVLEDFGRITEARMVRR</sequence>
<accession>A0A1H4S6N4</accession>
<gene>
    <name evidence="2" type="ORF">SAMN04489745_2766</name>
</gene>
<dbReference type="InterPro" id="IPR000182">
    <property type="entry name" value="GNAT_dom"/>
</dbReference>
<evidence type="ECO:0000259" key="1">
    <source>
        <dbReference type="PROSITE" id="PS51186"/>
    </source>
</evidence>
<dbReference type="Gene3D" id="3.40.630.30">
    <property type="match status" value="1"/>
</dbReference>
<dbReference type="GO" id="GO:0005840">
    <property type="term" value="C:ribosome"/>
    <property type="evidence" value="ECO:0007669"/>
    <property type="project" value="UniProtKB-KW"/>
</dbReference>
<keyword evidence="2" id="KW-0687">Ribonucleoprotein</keyword>
<reference evidence="2 3" key="1">
    <citation type="submission" date="2016-10" db="EMBL/GenBank/DDBJ databases">
        <authorList>
            <person name="de Groot N.N."/>
        </authorList>
    </citation>
    <scope>NUCLEOTIDE SEQUENCE [LARGE SCALE GENOMIC DNA]</scope>
    <source>
        <strain evidence="2 3">DSM 10495</strain>
    </source>
</reference>
<name>A0A1H4S6N4_9MICC</name>
<protein>
    <submittedName>
        <fullName evidence="2">Ribosomal protein S18 acetylase RimI</fullName>
    </submittedName>
</protein>
<dbReference type="STRING" id="156980.SAMN04489745_2766"/>
<dbReference type="EMBL" id="FNSN01000003">
    <property type="protein sequence ID" value="SEC39760.1"/>
    <property type="molecule type" value="Genomic_DNA"/>
</dbReference>
<dbReference type="AlphaFoldDB" id="A0A1H4S6N4"/>
<feature type="domain" description="N-acetyltransferase" evidence="1">
    <location>
        <begin position="5"/>
        <end position="173"/>
    </location>
</feature>
<keyword evidence="3" id="KW-1185">Reference proteome</keyword>
<dbReference type="CDD" id="cd04301">
    <property type="entry name" value="NAT_SF"/>
    <property type="match status" value="1"/>
</dbReference>
<dbReference type="RefSeq" id="WP_066215062.1">
    <property type="nucleotide sequence ID" value="NZ_FNSN01000003.1"/>
</dbReference>
<proteinExistence type="predicted"/>
<dbReference type="Proteomes" id="UP000182652">
    <property type="component" value="Unassembled WGS sequence"/>
</dbReference>
<organism evidence="2 3">
    <name type="scientific">Arthrobacter woluwensis</name>
    <dbReference type="NCBI Taxonomy" id="156980"/>
    <lineage>
        <taxon>Bacteria</taxon>
        <taxon>Bacillati</taxon>
        <taxon>Actinomycetota</taxon>
        <taxon>Actinomycetes</taxon>
        <taxon>Micrococcales</taxon>
        <taxon>Micrococcaceae</taxon>
        <taxon>Arthrobacter</taxon>
    </lineage>
</organism>
<dbReference type="SUPFAM" id="SSF55729">
    <property type="entry name" value="Acyl-CoA N-acyltransferases (Nat)"/>
    <property type="match status" value="1"/>
</dbReference>
<dbReference type="Pfam" id="PF13508">
    <property type="entry name" value="Acetyltransf_7"/>
    <property type="match status" value="1"/>
</dbReference>
<evidence type="ECO:0000313" key="2">
    <source>
        <dbReference type="EMBL" id="SEC39760.1"/>
    </source>
</evidence>
<keyword evidence="2" id="KW-0689">Ribosomal protein</keyword>
<dbReference type="InterPro" id="IPR016181">
    <property type="entry name" value="Acyl_CoA_acyltransferase"/>
</dbReference>
<dbReference type="GO" id="GO:0016747">
    <property type="term" value="F:acyltransferase activity, transferring groups other than amino-acyl groups"/>
    <property type="evidence" value="ECO:0007669"/>
    <property type="project" value="InterPro"/>
</dbReference>
<dbReference type="PROSITE" id="PS51186">
    <property type="entry name" value="GNAT"/>
    <property type="match status" value="1"/>
</dbReference>
<evidence type="ECO:0000313" key="3">
    <source>
        <dbReference type="Proteomes" id="UP000182652"/>
    </source>
</evidence>